<evidence type="ECO:0000259" key="1">
    <source>
        <dbReference type="Pfam" id="PF13843"/>
    </source>
</evidence>
<proteinExistence type="predicted"/>
<organism evidence="2">
    <name type="scientific">Spodoptera frugiperda</name>
    <name type="common">Fall armyworm</name>
    <dbReference type="NCBI Taxonomy" id="7108"/>
    <lineage>
        <taxon>Eukaryota</taxon>
        <taxon>Metazoa</taxon>
        <taxon>Ecdysozoa</taxon>
        <taxon>Arthropoda</taxon>
        <taxon>Hexapoda</taxon>
        <taxon>Insecta</taxon>
        <taxon>Pterygota</taxon>
        <taxon>Neoptera</taxon>
        <taxon>Endopterygota</taxon>
        <taxon>Lepidoptera</taxon>
        <taxon>Glossata</taxon>
        <taxon>Ditrysia</taxon>
        <taxon>Noctuoidea</taxon>
        <taxon>Noctuidae</taxon>
        <taxon>Amphipyrinae</taxon>
        <taxon>Spodoptera</taxon>
    </lineage>
</organism>
<dbReference type="PANTHER" id="PTHR47272">
    <property type="entry name" value="DDE_TNP_1_7 DOMAIN-CONTAINING PROTEIN"/>
    <property type="match status" value="1"/>
</dbReference>
<protein>
    <submittedName>
        <fullName evidence="2">SFRICE_005566</fullName>
    </submittedName>
</protein>
<dbReference type="Pfam" id="PF13843">
    <property type="entry name" value="DDE_Tnp_1_7"/>
    <property type="match status" value="1"/>
</dbReference>
<dbReference type="EMBL" id="ODYU01004284">
    <property type="protein sequence ID" value="SOQ43992.1"/>
    <property type="molecule type" value="Genomic_DNA"/>
</dbReference>
<reference evidence="2" key="1">
    <citation type="submission" date="2016-07" db="EMBL/GenBank/DDBJ databases">
        <authorList>
            <person name="Bretaudeau A."/>
        </authorList>
    </citation>
    <scope>NUCLEOTIDE SEQUENCE</scope>
    <source>
        <strain evidence="2">Rice</strain>
        <tissue evidence="2">Whole body</tissue>
    </source>
</reference>
<name>A0A2H1VU25_SPOFR</name>
<dbReference type="PANTHER" id="PTHR47272:SF1">
    <property type="entry name" value="PIGGYBAC TRANSPOSABLE ELEMENT-DERIVED PROTEIN 3-LIKE"/>
    <property type="match status" value="1"/>
</dbReference>
<accession>A0A2H1VU25</accession>
<dbReference type="AlphaFoldDB" id="A0A2H1VU25"/>
<evidence type="ECO:0000313" key="2">
    <source>
        <dbReference type="EMBL" id="SOQ43992.1"/>
    </source>
</evidence>
<feature type="domain" description="PiggyBac transposable element-derived protein" evidence="1">
    <location>
        <begin position="23"/>
        <end position="117"/>
    </location>
</feature>
<sequence length="231" mass="27110">MLTDDKSLVKKGRGASAQLVDNDNQFAIVKWYDNKCVTLVSSYDVSYSIEKIFRYDKVSKTKVLVDFPQIVKHYNTHMGGVDLSDMRIALYRTEMKTRRWYMSIFSQMLDICVNNAWLTYKRDAKRTGRKTKILKHFRMDISEDLRKLGRRSLPANVPQLPVSKKISNPKRNRPCDDIRFDDVGHKQAGTSYGRCRFCKTGQTNVFCTKCQMRLCFIPNKRNCFYNFHNKE</sequence>
<dbReference type="InterPro" id="IPR029526">
    <property type="entry name" value="PGBD"/>
</dbReference>
<gene>
    <name evidence="2" type="ORF">SFRICE_005566</name>
</gene>